<organism evidence="1 2">
    <name type="scientific">Miscanthus lutarioriparius</name>
    <dbReference type="NCBI Taxonomy" id="422564"/>
    <lineage>
        <taxon>Eukaryota</taxon>
        <taxon>Viridiplantae</taxon>
        <taxon>Streptophyta</taxon>
        <taxon>Embryophyta</taxon>
        <taxon>Tracheophyta</taxon>
        <taxon>Spermatophyta</taxon>
        <taxon>Magnoliopsida</taxon>
        <taxon>Liliopsida</taxon>
        <taxon>Poales</taxon>
        <taxon>Poaceae</taxon>
        <taxon>PACMAD clade</taxon>
        <taxon>Panicoideae</taxon>
        <taxon>Andropogonodae</taxon>
        <taxon>Andropogoneae</taxon>
        <taxon>Saccharinae</taxon>
        <taxon>Miscanthus</taxon>
    </lineage>
</organism>
<accession>A0A811QLQ5</accession>
<keyword evidence="2" id="KW-1185">Reference proteome</keyword>
<protein>
    <submittedName>
        <fullName evidence="1">Uncharacterized protein</fullName>
    </submittedName>
</protein>
<gene>
    <name evidence="1" type="ORF">NCGR_LOCUS40499</name>
</gene>
<comment type="caution">
    <text evidence="1">The sequence shown here is derived from an EMBL/GenBank/DDBJ whole genome shotgun (WGS) entry which is preliminary data.</text>
</comment>
<name>A0A811QLQ5_9POAL</name>
<dbReference type="AlphaFoldDB" id="A0A811QLQ5"/>
<reference evidence="1" key="1">
    <citation type="submission" date="2020-10" db="EMBL/GenBank/DDBJ databases">
        <authorList>
            <person name="Han B."/>
            <person name="Lu T."/>
            <person name="Zhao Q."/>
            <person name="Huang X."/>
            <person name="Zhao Y."/>
        </authorList>
    </citation>
    <scope>NUCLEOTIDE SEQUENCE</scope>
</reference>
<dbReference type="EMBL" id="CAJGYO010000010">
    <property type="protein sequence ID" value="CAD6257009.1"/>
    <property type="molecule type" value="Genomic_DNA"/>
</dbReference>
<evidence type="ECO:0000313" key="1">
    <source>
        <dbReference type="EMBL" id="CAD6257009.1"/>
    </source>
</evidence>
<proteinExistence type="predicted"/>
<sequence length="96" mass="10500">MDDVDILAGLAHQVHEFKNLGLLKDVLPLLVGEIELLQPRECPHQATEDITNTFLVVGDAHGLIRLQDPGGTATFIQEVHRLPMTAGFEGLGHHAF</sequence>
<evidence type="ECO:0000313" key="2">
    <source>
        <dbReference type="Proteomes" id="UP000604825"/>
    </source>
</evidence>
<dbReference type="Proteomes" id="UP000604825">
    <property type="component" value="Unassembled WGS sequence"/>
</dbReference>